<comment type="caution">
    <text evidence="3">The sequence shown here is derived from an EMBL/GenBank/DDBJ whole genome shotgun (WGS) entry which is preliminary data.</text>
</comment>
<keyword evidence="2" id="KW-0812">Transmembrane</keyword>
<feature type="coiled-coil region" evidence="1">
    <location>
        <begin position="99"/>
        <end position="147"/>
    </location>
</feature>
<dbReference type="EMBL" id="AYKW01000023">
    <property type="protein sequence ID" value="PIL29022.1"/>
    <property type="molecule type" value="Genomic_DNA"/>
</dbReference>
<keyword evidence="4" id="KW-1185">Reference proteome</keyword>
<dbReference type="OrthoDB" id="2747999at2759"/>
<keyword evidence="1" id="KW-0175">Coiled coil</keyword>
<dbReference type="AlphaFoldDB" id="A0A2G8S5H3"/>
<feature type="transmembrane region" description="Helical" evidence="2">
    <location>
        <begin position="150"/>
        <end position="172"/>
    </location>
</feature>
<accession>A0A2G8S5H3</accession>
<protein>
    <submittedName>
        <fullName evidence="3">Uncharacterized protein</fullName>
    </submittedName>
</protein>
<dbReference type="PANTHER" id="PTHR43941">
    <property type="entry name" value="STRUCTURAL MAINTENANCE OF CHROMOSOMES PROTEIN 2"/>
    <property type="match status" value="1"/>
</dbReference>
<proteinExistence type="predicted"/>
<keyword evidence="2" id="KW-0472">Membrane</keyword>
<evidence type="ECO:0000256" key="2">
    <source>
        <dbReference type="SAM" id="Phobius"/>
    </source>
</evidence>
<feature type="coiled-coil region" evidence="1">
    <location>
        <begin position="181"/>
        <end position="243"/>
    </location>
</feature>
<keyword evidence="2" id="KW-1133">Transmembrane helix</keyword>
<evidence type="ECO:0000313" key="3">
    <source>
        <dbReference type="EMBL" id="PIL29022.1"/>
    </source>
</evidence>
<sequence length="326" mass="35212">MQDYKPLIVADVQRSIGALNDIVTTLQRDAPLTSDIMEVNYPQSAVNSFVGSSQAVVDNFRAASQKASQWLTETGNQLSRNLEESHQVEASVRETSSQLAQTNEQVTATTNRINTLNNEINVANNHRSSAQQSLSNAEGRLDRRKREQRVVRIGAAASLFFAPIVAVGLAAIDLGPMQDAVNSQRNAVRHAENQLSSLRQQLNAQNDSLAKEKTRSNELTNRVAQLRQQAQTLDAEVQRLSGVRATLATLSTTINNCLHAVDAALSSSVTITSMGSMQNVVTGIKGVVGGLGSEGMFAGPLAQLDSAAFGVLDRRVASIRHHRLTF</sequence>
<dbReference type="Gene3D" id="1.20.1170.10">
    <property type="match status" value="1"/>
</dbReference>
<dbReference type="PANTHER" id="PTHR43941:SF1">
    <property type="entry name" value="STRUCTURAL MAINTENANCE OF CHROMOSOMES PROTEIN 2"/>
    <property type="match status" value="1"/>
</dbReference>
<name>A0A2G8S5H3_9APHY</name>
<gene>
    <name evidence="3" type="ORF">GSI_09070</name>
</gene>
<dbReference type="Proteomes" id="UP000230002">
    <property type="component" value="Unassembled WGS sequence"/>
</dbReference>
<evidence type="ECO:0000313" key="4">
    <source>
        <dbReference type="Proteomes" id="UP000230002"/>
    </source>
</evidence>
<evidence type="ECO:0000256" key="1">
    <source>
        <dbReference type="SAM" id="Coils"/>
    </source>
</evidence>
<organism evidence="3 4">
    <name type="scientific">Ganoderma sinense ZZ0214-1</name>
    <dbReference type="NCBI Taxonomy" id="1077348"/>
    <lineage>
        <taxon>Eukaryota</taxon>
        <taxon>Fungi</taxon>
        <taxon>Dikarya</taxon>
        <taxon>Basidiomycota</taxon>
        <taxon>Agaricomycotina</taxon>
        <taxon>Agaricomycetes</taxon>
        <taxon>Polyporales</taxon>
        <taxon>Polyporaceae</taxon>
        <taxon>Ganoderma</taxon>
    </lineage>
</organism>
<reference evidence="3 4" key="1">
    <citation type="journal article" date="2015" name="Sci. Rep.">
        <title>Chromosome-level genome map provides insights into diverse defense mechanisms in the medicinal fungus Ganoderma sinense.</title>
        <authorList>
            <person name="Zhu Y."/>
            <person name="Xu J."/>
            <person name="Sun C."/>
            <person name="Zhou S."/>
            <person name="Xu H."/>
            <person name="Nelson D.R."/>
            <person name="Qian J."/>
            <person name="Song J."/>
            <person name="Luo H."/>
            <person name="Xiang L."/>
            <person name="Li Y."/>
            <person name="Xu Z."/>
            <person name="Ji A."/>
            <person name="Wang L."/>
            <person name="Lu S."/>
            <person name="Hayward A."/>
            <person name="Sun W."/>
            <person name="Li X."/>
            <person name="Schwartz D.C."/>
            <person name="Wang Y."/>
            <person name="Chen S."/>
        </authorList>
    </citation>
    <scope>NUCLEOTIDE SEQUENCE [LARGE SCALE GENOMIC DNA]</scope>
    <source>
        <strain evidence="3 4">ZZ0214-1</strain>
    </source>
</reference>